<dbReference type="AlphaFoldDB" id="A0A1V9Y318"/>
<name>A0A1V9Y318_9ACAR</name>
<sequence length="39" mass="4133">MSDSEGSDLSENRSAHGSENEGSDDEASTSRTQGKKCSR</sequence>
<proteinExistence type="predicted"/>
<evidence type="ECO:0000256" key="1">
    <source>
        <dbReference type="SAM" id="MobiDB-lite"/>
    </source>
</evidence>
<dbReference type="EMBL" id="MNPL01000281">
    <property type="protein sequence ID" value="OQR80157.1"/>
    <property type="molecule type" value="Genomic_DNA"/>
</dbReference>
<organism evidence="2 3">
    <name type="scientific">Tropilaelaps mercedesae</name>
    <dbReference type="NCBI Taxonomy" id="418985"/>
    <lineage>
        <taxon>Eukaryota</taxon>
        <taxon>Metazoa</taxon>
        <taxon>Ecdysozoa</taxon>
        <taxon>Arthropoda</taxon>
        <taxon>Chelicerata</taxon>
        <taxon>Arachnida</taxon>
        <taxon>Acari</taxon>
        <taxon>Parasitiformes</taxon>
        <taxon>Mesostigmata</taxon>
        <taxon>Gamasina</taxon>
        <taxon>Dermanyssoidea</taxon>
        <taxon>Laelapidae</taxon>
        <taxon>Tropilaelaps</taxon>
    </lineage>
</organism>
<gene>
    <name evidence="2" type="ORF">BIW11_05244</name>
</gene>
<protein>
    <submittedName>
        <fullName evidence="2">Uncharacterized protein</fullName>
    </submittedName>
</protein>
<dbReference type="Proteomes" id="UP000192247">
    <property type="component" value="Unassembled WGS sequence"/>
</dbReference>
<accession>A0A1V9Y318</accession>
<feature type="region of interest" description="Disordered" evidence="1">
    <location>
        <begin position="1"/>
        <end position="39"/>
    </location>
</feature>
<feature type="compositionally biased region" description="Basic and acidic residues" evidence="1">
    <location>
        <begin position="10"/>
        <end position="19"/>
    </location>
</feature>
<evidence type="ECO:0000313" key="2">
    <source>
        <dbReference type="EMBL" id="OQR80157.1"/>
    </source>
</evidence>
<keyword evidence="3" id="KW-1185">Reference proteome</keyword>
<dbReference type="InParanoid" id="A0A1V9Y318"/>
<reference evidence="2 3" key="1">
    <citation type="journal article" date="2017" name="Gigascience">
        <title>Draft genome of the honey bee ectoparasitic mite, Tropilaelaps mercedesae, is shaped by the parasitic life history.</title>
        <authorList>
            <person name="Dong X."/>
            <person name="Armstrong S.D."/>
            <person name="Xia D."/>
            <person name="Makepeace B.L."/>
            <person name="Darby A.C."/>
            <person name="Kadowaki T."/>
        </authorList>
    </citation>
    <scope>NUCLEOTIDE SEQUENCE [LARGE SCALE GENOMIC DNA]</scope>
    <source>
        <strain evidence="2">Wuxi-XJTLU</strain>
    </source>
</reference>
<comment type="caution">
    <text evidence="2">The sequence shown here is derived from an EMBL/GenBank/DDBJ whole genome shotgun (WGS) entry which is preliminary data.</text>
</comment>
<feature type="non-terminal residue" evidence="2">
    <location>
        <position position="39"/>
    </location>
</feature>
<evidence type="ECO:0000313" key="3">
    <source>
        <dbReference type="Proteomes" id="UP000192247"/>
    </source>
</evidence>